<dbReference type="EMBL" id="AP026966">
    <property type="protein sequence ID" value="BDT58212.1"/>
    <property type="molecule type" value="Genomic_DNA"/>
</dbReference>
<dbReference type="RefSeq" id="WP_281913564.1">
    <property type="nucleotide sequence ID" value="NZ_AP026966.1"/>
</dbReference>
<dbReference type="Gene3D" id="3.90.550.10">
    <property type="entry name" value="Spore Coat Polysaccharide Biosynthesis Protein SpsA, Chain A"/>
    <property type="match status" value="1"/>
</dbReference>
<dbReference type="Proteomes" id="UP001163336">
    <property type="component" value="Chromosome"/>
</dbReference>
<keyword evidence="3" id="KW-1185">Reference proteome</keyword>
<evidence type="ECO:0000313" key="3">
    <source>
        <dbReference type="Proteomes" id="UP001163336"/>
    </source>
</evidence>
<organism evidence="2 3">
    <name type="scientific">Massilia varians</name>
    <dbReference type="NCBI Taxonomy" id="457921"/>
    <lineage>
        <taxon>Bacteria</taxon>
        <taxon>Pseudomonadati</taxon>
        <taxon>Pseudomonadota</taxon>
        <taxon>Betaproteobacteria</taxon>
        <taxon>Burkholderiales</taxon>
        <taxon>Oxalobacteraceae</taxon>
        <taxon>Telluria group</taxon>
        <taxon>Massilia</taxon>
    </lineage>
</organism>
<dbReference type="InterPro" id="IPR001173">
    <property type="entry name" value="Glyco_trans_2-like"/>
</dbReference>
<evidence type="ECO:0000259" key="1">
    <source>
        <dbReference type="Pfam" id="PF00535"/>
    </source>
</evidence>
<accession>A0ABM8C4S1</accession>
<name>A0ABM8C4S1_9BURK</name>
<dbReference type="InterPro" id="IPR029044">
    <property type="entry name" value="Nucleotide-diphossugar_trans"/>
</dbReference>
<proteinExistence type="predicted"/>
<dbReference type="SUPFAM" id="SSF53448">
    <property type="entry name" value="Nucleotide-diphospho-sugar transferases"/>
    <property type="match status" value="1"/>
</dbReference>
<dbReference type="PANTHER" id="PTHR22916:SF3">
    <property type="entry name" value="UDP-GLCNAC:BETAGAL BETA-1,3-N-ACETYLGLUCOSAMINYLTRANSFERASE-LIKE PROTEIN 1"/>
    <property type="match status" value="1"/>
</dbReference>
<evidence type="ECO:0000313" key="2">
    <source>
        <dbReference type="EMBL" id="BDT58212.1"/>
    </source>
</evidence>
<gene>
    <name evidence="2" type="ORF">MasN3_17060</name>
</gene>
<dbReference type="CDD" id="cd06433">
    <property type="entry name" value="GT_2_WfgS_like"/>
    <property type="match status" value="1"/>
</dbReference>
<reference evidence="2" key="1">
    <citation type="submission" date="2022-11" db="EMBL/GenBank/DDBJ databases">
        <title>Isolation and characterization of PLA-degrading bacterium Massilia sp. from Antarctic soil.</title>
        <authorList>
            <person name="Sato K."/>
            <person name="Gomez-Fuentes C."/>
            <person name="Ahmad S.A."/>
            <person name="Zulkharnain A."/>
        </authorList>
    </citation>
    <scope>NUCLEOTIDE SEQUENCE</scope>
    <source>
        <strain evidence="2">N-3</strain>
    </source>
</reference>
<dbReference type="PANTHER" id="PTHR22916">
    <property type="entry name" value="GLYCOSYLTRANSFERASE"/>
    <property type="match status" value="1"/>
</dbReference>
<feature type="domain" description="Glycosyltransferase 2-like" evidence="1">
    <location>
        <begin position="16"/>
        <end position="121"/>
    </location>
</feature>
<sequence>MHNNSSTPAAGKPTFSIVTCTWNSAATLADTLASVQAQTCQDYEHIFVDGGSTDETLDMIAAYMRDRPGNKRVLRDVGGGISRAMNQGIEAARGEYIAHLHSDDYYNGPDVLATVKRAFDEAQAAERPVDWVYGNIQVLKDGKMVPPYAMPAFSYRSFVAGRSSIPHPAVFIRKSAFERVGAFDEKLKYAMDIDLWLRLGAVARPAMIDQPLTVFRDHAGSVSSANRLKARQEEFNVRRRHMDKAPLAFGIYCLRYLKRVRELQAEARAVPAQ</sequence>
<dbReference type="Pfam" id="PF00535">
    <property type="entry name" value="Glycos_transf_2"/>
    <property type="match status" value="1"/>
</dbReference>
<protein>
    <recommendedName>
        <fullName evidence="1">Glycosyltransferase 2-like domain-containing protein</fullName>
    </recommendedName>
</protein>